<accession>F4L4Q3</accession>
<dbReference type="Proteomes" id="UP000008461">
    <property type="component" value="Chromosome"/>
</dbReference>
<dbReference type="EMBL" id="CP002691">
    <property type="protein sequence ID" value="AEE53001.1"/>
    <property type="molecule type" value="Genomic_DNA"/>
</dbReference>
<reference evidence="1 2" key="1">
    <citation type="journal article" date="2011" name="Stand. Genomic Sci.">
        <title>Complete genome sequence of Haliscomenobacter hydrossis type strain (O).</title>
        <authorList>
            <consortium name="US DOE Joint Genome Institute (JGI-PGF)"/>
            <person name="Daligault H."/>
            <person name="Lapidus A."/>
            <person name="Zeytun A."/>
            <person name="Nolan M."/>
            <person name="Lucas S."/>
            <person name="Del Rio T.G."/>
            <person name="Tice H."/>
            <person name="Cheng J.F."/>
            <person name="Tapia R."/>
            <person name="Han C."/>
            <person name="Goodwin L."/>
            <person name="Pitluck S."/>
            <person name="Liolios K."/>
            <person name="Pagani I."/>
            <person name="Ivanova N."/>
            <person name="Huntemann M."/>
            <person name="Mavromatis K."/>
            <person name="Mikhailova N."/>
            <person name="Pati A."/>
            <person name="Chen A."/>
            <person name="Palaniappan K."/>
            <person name="Land M."/>
            <person name="Hauser L."/>
            <person name="Brambilla E.M."/>
            <person name="Rohde M."/>
            <person name="Verbarg S."/>
            <person name="Goker M."/>
            <person name="Bristow J."/>
            <person name="Eisen J.A."/>
            <person name="Markowitz V."/>
            <person name="Hugenholtz P."/>
            <person name="Kyrpides N.C."/>
            <person name="Klenk H.P."/>
            <person name="Woyke T."/>
        </authorList>
    </citation>
    <scope>NUCLEOTIDE SEQUENCE [LARGE SCALE GENOMIC DNA]</scope>
    <source>
        <strain evidence="2">ATCC 27775 / DSM 1100 / LMG 10767 / O</strain>
    </source>
</reference>
<keyword evidence="2" id="KW-1185">Reference proteome</keyword>
<reference key="2">
    <citation type="submission" date="2011-04" db="EMBL/GenBank/DDBJ databases">
        <title>Complete sequence of chromosome of Haliscomenobacter hydrossis DSM 1100.</title>
        <authorList>
            <consortium name="US DOE Joint Genome Institute (JGI-PGF)"/>
            <person name="Lucas S."/>
            <person name="Han J."/>
            <person name="Lapidus A."/>
            <person name="Bruce D."/>
            <person name="Goodwin L."/>
            <person name="Pitluck S."/>
            <person name="Peters L."/>
            <person name="Kyrpides N."/>
            <person name="Mavromatis K."/>
            <person name="Ivanova N."/>
            <person name="Ovchinnikova G."/>
            <person name="Pagani I."/>
            <person name="Daligault H."/>
            <person name="Detter J.C."/>
            <person name="Han C."/>
            <person name="Land M."/>
            <person name="Hauser L."/>
            <person name="Markowitz V."/>
            <person name="Cheng J.-F."/>
            <person name="Hugenholtz P."/>
            <person name="Woyke T."/>
            <person name="Wu D."/>
            <person name="Verbarg S."/>
            <person name="Frueling A."/>
            <person name="Brambilla E."/>
            <person name="Klenk H.-P."/>
            <person name="Eisen J.A."/>
        </authorList>
    </citation>
    <scope>NUCLEOTIDE SEQUENCE</scope>
    <source>
        <strain>DSM 1100</strain>
    </source>
</reference>
<name>F4L4Q3_HALH1</name>
<proteinExistence type="predicted"/>
<dbReference type="KEGG" id="hhy:Halhy_5175"/>
<protein>
    <submittedName>
        <fullName evidence="1">Uncharacterized protein</fullName>
    </submittedName>
</protein>
<evidence type="ECO:0000313" key="2">
    <source>
        <dbReference type="Proteomes" id="UP000008461"/>
    </source>
</evidence>
<evidence type="ECO:0000313" key="1">
    <source>
        <dbReference type="EMBL" id="AEE53001.1"/>
    </source>
</evidence>
<dbReference type="HOGENOM" id="CLU_3234344_0_0_10"/>
<gene>
    <name evidence="1" type="ordered locus">Halhy_5175</name>
</gene>
<sequence>MFKFHKLKKNRDALQCVSIKVEQKYNIFLFLDVRIHFFCEHDT</sequence>
<organism evidence="1 2">
    <name type="scientific">Haliscomenobacter hydrossis (strain ATCC 27775 / DSM 1100 / LMG 10767 / O)</name>
    <dbReference type="NCBI Taxonomy" id="760192"/>
    <lineage>
        <taxon>Bacteria</taxon>
        <taxon>Pseudomonadati</taxon>
        <taxon>Bacteroidota</taxon>
        <taxon>Saprospiria</taxon>
        <taxon>Saprospirales</taxon>
        <taxon>Haliscomenobacteraceae</taxon>
        <taxon>Haliscomenobacter</taxon>
    </lineage>
</organism>
<dbReference type="AlphaFoldDB" id="F4L4Q3"/>